<sequence length="315" mass="34616">MANIAQDSDFDLQIPDDWFDLPDPDAQGTSEATVAAKMDQNGSNRSSMQLNMGLHAEDFMRSDGSALPPRVLEQPPESEPLARVQNCSSPASGHQSPAPLSHTRPLSVSPSAGTASGHDTLDMSEDEVEIVVYYPGKGKRKASPILISDEEEHVRNPRFGPPCRIRKRPQRDSRMHAPRSREAGPCPSTSRADGAAIEPVPLTVEPSSITLQATGTEISDFIQPYDPAHDGPIIDFNTILYDPRGPDGTPWQAGFQRQVEWPEYDISGPAPTALLDAVHQQALIQARTECLNSINRAQQHQMRVFRWVLNHYATT</sequence>
<evidence type="ECO:0000313" key="3">
    <source>
        <dbReference type="Proteomes" id="UP000015241"/>
    </source>
</evidence>
<feature type="compositionally biased region" description="Polar residues" evidence="1">
    <location>
        <begin position="85"/>
        <end position="95"/>
    </location>
</feature>
<feature type="region of interest" description="Disordered" evidence="1">
    <location>
        <begin position="1"/>
        <end position="31"/>
    </location>
</feature>
<reference evidence="2 3" key="1">
    <citation type="journal article" date="2012" name="Science">
        <title>The Paleozoic origin of enzymatic lignin decomposition reconstructed from 31 fungal genomes.</title>
        <authorList>
            <person name="Floudas D."/>
            <person name="Binder M."/>
            <person name="Riley R."/>
            <person name="Barry K."/>
            <person name="Blanchette R.A."/>
            <person name="Henrissat B."/>
            <person name="Martinez A.T."/>
            <person name="Otillar R."/>
            <person name="Spatafora J.W."/>
            <person name="Yadav J.S."/>
            <person name="Aerts A."/>
            <person name="Benoit I."/>
            <person name="Boyd A."/>
            <person name="Carlson A."/>
            <person name="Copeland A."/>
            <person name="Coutinho P.M."/>
            <person name="de Vries R.P."/>
            <person name="Ferreira P."/>
            <person name="Findley K."/>
            <person name="Foster B."/>
            <person name="Gaskell J."/>
            <person name="Glotzer D."/>
            <person name="Gorecki P."/>
            <person name="Heitman J."/>
            <person name="Hesse C."/>
            <person name="Hori C."/>
            <person name="Igarashi K."/>
            <person name="Jurgens J.A."/>
            <person name="Kallen N."/>
            <person name="Kersten P."/>
            <person name="Kohler A."/>
            <person name="Kuees U."/>
            <person name="Kumar T.K.A."/>
            <person name="Kuo A."/>
            <person name="LaButti K."/>
            <person name="Larrondo L.F."/>
            <person name="Lindquist E."/>
            <person name="Ling A."/>
            <person name="Lombard V."/>
            <person name="Lucas S."/>
            <person name="Lundell T."/>
            <person name="Martin R."/>
            <person name="McLaughlin D.J."/>
            <person name="Morgenstern I."/>
            <person name="Morin E."/>
            <person name="Murat C."/>
            <person name="Nagy L.G."/>
            <person name="Nolan M."/>
            <person name="Ohm R.A."/>
            <person name="Patyshakuliyeva A."/>
            <person name="Rokas A."/>
            <person name="Ruiz-Duenas F.J."/>
            <person name="Sabat G."/>
            <person name="Salamov A."/>
            <person name="Samejima M."/>
            <person name="Schmutz J."/>
            <person name="Slot J.C."/>
            <person name="St John F."/>
            <person name="Stenlid J."/>
            <person name="Sun H."/>
            <person name="Sun S."/>
            <person name="Syed K."/>
            <person name="Tsang A."/>
            <person name="Wiebenga A."/>
            <person name="Young D."/>
            <person name="Pisabarro A."/>
            <person name="Eastwood D.C."/>
            <person name="Martin F."/>
            <person name="Cullen D."/>
            <person name="Grigoriev I.V."/>
            <person name="Hibbett D.S."/>
        </authorList>
    </citation>
    <scope>NUCLEOTIDE SEQUENCE</scope>
    <source>
        <strain evidence="3">FP-58527</strain>
    </source>
</reference>
<dbReference type="HOGENOM" id="CLU_882888_0_0_1"/>
<dbReference type="Proteomes" id="UP000015241">
    <property type="component" value="Unassembled WGS sequence"/>
</dbReference>
<name>S8DRP4_FOMSC</name>
<keyword evidence="3" id="KW-1185">Reference proteome</keyword>
<feature type="compositionally biased region" description="Basic and acidic residues" evidence="1">
    <location>
        <begin position="170"/>
        <end position="182"/>
    </location>
</feature>
<feature type="compositionally biased region" description="Polar residues" evidence="1">
    <location>
        <begin position="104"/>
        <end position="114"/>
    </location>
</feature>
<dbReference type="InParanoid" id="S8DRP4"/>
<feature type="region of interest" description="Disordered" evidence="1">
    <location>
        <begin position="155"/>
        <end position="196"/>
    </location>
</feature>
<dbReference type="EMBL" id="KE504253">
    <property type="protein sequence ID" value="EPS93858.1"/>
    <property type="molecule type" value="Genomic_DNA"/>
</dbReference>
<protein>
    <submittedName>
        <fullName evidence="2">Uncharacterized protein</fullName>
    </submittedName>
</protein>
<accession>S8DRP4</accession>
<evidence type="ECO:0000313" key="2">
    <source>
        <dbReference type="EMBL" id="EPS93858.1"/>
    </source>
</evidence>
<gene>
    <name evidence="2" type="ORF">FOMPIDRAFT_1055587</name>
</gene>
<evidence type="ECO:0000256" key="1">
    <source>
        <dbReference type="SAM" id="MobiDB-lite"/>
    </source>
</evidence>
<organism evidence="2 3">
    <name type="scientific">Fomitopsis schrenkii</name>
    <name type="common">Brown rot fungus</name>
    <dbReference type="NCBI Taxonomy" id="2126942"/>
    <lineage>
        <taxon>Eukaryota</taxon>
        <taxon>Fungi</taxon>
        <taxon>Dikarya</taxon>
        <taxon>Basidiomycota</taxon>
        <taxon>Agaricomycotina</taxon>
        <taxon>Agaricomycetes</taxon>
        <taxon>Polyporales</taxon>
        <taxon>Fomitopsis</taxon>
    </lineage>
</organism>
<dbReference type="AlphaFoldDB" id="S8DRP4"/>
<proteinExistence type="predicted"/>
<feature type="region of interest" description="Disordered" evidence="1">
    <location>
        <begin position="56"/>
        <end position="123"/>
    </location>
</feature>